<evidence type="ECO:0000313" key="3">
    <source>
        <dbReference type="Proteomes" id="UP000251558"/>
    </source>
</evidence>
<dbReference type="EMBL" id="QMBP01000044">
    <property type="protein sequence ID" value="RAZ81989.1"/>
    <property type="molecule type" value="Genomic_DNA"/>
</dbReference>
<comment type="caution">
    <text evidence="2">The sequence shown here is derived from an EMBL/GenBank/DDBJ whole genome shotgun (WGS) entry which is preliminary data.</text>
</comment>
<keyword evidence="1" id="KW-0812">Transmembrane</keyword>
<name>A0A330H5I4_9HYPH</name>
<sequence>MKEAAMIQIAVLRDQLSLDRRSLTEIATALSVTAMAGATLYNLGFFAPVEWSLISVLTVQDLLIGASIALLPMSIGAWLALLIARFIANGPERQIRTIGISIALVGFGLAGSWYFYVGPHQSTGGHLALAYLALAGLAAIANLVLRSRIVGLAWLAFSLIYVPFSFGAADSLRTISNGAAPTTEIETDRGVVSGRVLRMTSAFAILFDGKAVEVLPLNKVRSMRRLYSAAPESEYLKNGLSEIAPLPSSVVGHPES</sequence>
<feature type="transmembrane region" description="Helical" evidence="1">
    <location>
        <begin position="63"/>
        <end position="83"/>
    </location>
</feature>
<reference evidence="2 3" key="1">
    <citation type="submission" date="2018-07" db="EMBL/GenBank/DDBJ databases">
        <title>Diversity of Mesorhizobium strains in Brazil.</title>
        <authorList>
            <person name="Helene L.C.F."/>
            <person name="Dall'Agnol R."/>
            <person name="Delamuta J.R.M."/>
            <person name="Hungria M."/>
        </authorList>
    </citation>
    <scope>NUCLEOTIDE SEQUENCE [LARGE SCALE GENOMIC DNA]</scope>
    <source>
        <strain evidence="2 3">AC99b</strain>
    </source>
</reference>
<protein>
    <submittedName>
        <fullName evidence="2">Uncharacterized protein</fullName>
    </submittedName>
</protein>
<evidence type="ECO:0000256" key="1">
    <source>
        <dbReference type="SAM" id="Phobius"/>
    </source>
</evidence>
<gene>
    <name evidence="2" type="ORF">DPM33_35380</name>
</gene>
<keyword evidence="3" id="KW-1185">Reference proteome</keyword>
<feature type="transmembrane region" description="Helical" evidence="1">
    <location>
        <begin position="23"/>
        <end position="43"/>
    </location>
</feature>
<dbReference type="AlphaFoldDB" id="A0A330H5I4"/>
<accession>A0A330H5I4</accession>
<feature type="transmembrane region" description="Helical" evidence="1">
    <location>
        <begin position="128"/>
        <end position="145"/>
    </location>
</feature>
<evidence type="ECO:0000313" key="2">
    <source>
        <dbReference type="EMBL" id="RAZ81989.1"/>
    </source>
</evidence>
<dbReference type="Proteomes" id="UP000251558">
    <property type="component" value="Unassembled WGS sequence"/>
</dbReference>
<feature type="transmembrane region" description="Helical" evidence="1">
    <location>
        <begin position="152"/>
        <end position="169"/>
    </location>
</feature>
<organism evidence="2 3">
    <name type="scientific">Mesorhizobium hawassense</name>
    <dbReference type="NCBI Taxonomy" id="1209954"/>
    <lineage>
        <taxon>Bacteria</taxon>
        <taxon>Pseudomonadati</taxon>
        <taxon>Pseudomonadota</taxon>
        <taxon>Alphaproteobacteria</taxon>
        <taxon>Hyphomicrobiales</taxon>
        <taxon>Phyllobacteriaceae</taxon>
        <taxon>Mesorhizobium</taxon>
    </lineage>
</organism>
<keyword evidence="1" id="KW-1133">Transmembrane helix</keyword>
<keyword evidence="1" id="KW-0472">Membrane</keyword>
<proteinExistence type="predicted"/>
<feature type="transmembrane region" description="Helical" evidence="1">
    <location>
        <begin position="95"/>
        <end position="116"/>
    </location>
</feature>